<comment type="subcellular location">
    <subcellularLocation>
        <location evidence="1">Membrane</location>
        <topology evidence="1">Single-pass membrane protein</topology>
    </subcellularLocation>
</comment>
<evidence type="ECO:0000313" key="7">
    <source>
        <dbReference type="EMBL" id="KAF2013602.1"/>
    </source>
</evidence>
<gene>
    <name evidence="7" type="ORF">BU24DRAFT_424601</name>
</gene>
<evidence type="ECO:0000256" key="5">
    <source>
        <dbReference type="SAM" id="MobiDB-lite"/>
    </source>
</evidence>
<organism evidence="7 8">
    <name type="scientific">Aaosphaeria arxii CBS 175.79</name>
    <dbReference type="NCBI Taxonomy" id="1450172"/>
    <lineage>
        <taxon>Eukaryota</taxon>
        <taxon>Fungi</taxon>
        <taxon>Dikarya</taxon>
        <taxon>Ascomycota</taxon>
        <taxon>Pezizomycotina</taxon>
        <taxon>Dothideomycetes</taxon>
        <taxon>Pleosporomycetidae</taxon>
        <taxon>Pleosporales</taxon>
        <taxon>Pleosporales incertae sedis</taxon>
        <taxon>Aaosphaeria</taxon>
    </lineage>
</organism>
<dbReference type="EMBL" id="ML978071">
    <property type="protein sequence ID" value="KAF2013602.1"/>
    <property type="molecule type" value="Genomic_DNA"/>
</dbReference>
<evidence type="ECO:0000256" key="4">
    <source>
        <dbReference type="ARBA" id="ARBA00023136"/>
    </source>
</evidence>
<dbReference type="AlphaFoldDB" id="A0A6A5XKE2"/>
<evidence type="ECO:0000256" key="3">
    <source>
        <dbReference type="ARBA" id="ARBA00022989"/>
    </source>
</evidence>
<keyword evidence="2 6" id="KW-0812">Transmembrane</keyword>
<name>A0A6A5XKE2_9PLEO</name>
<evidence type="ECO:0008006" key="9">
    <source>
        <dbReference type="Google" id="ProtNLM"/>
    </source>
</evidence>
<dbReference type="PANTHER" id="PTHR15549">
    <property type="entry name" value="PAIRED IMMUNOGLOBULIN-LIKE TYPE 2 RECEPTOR"/>
    <property type="match status" value="1"/>
</dbReference>
<reference evidence="7" key="1">
    <citation type="journal article" date="2020" name="Stud. Mycol.">
        <title>101 Dothideomycetes genomes: a test case for predicting lifestyles and emergence of pathogens.</title>
        <authorList>
            <person name="Haridas S."/>
            <person name="Albert R."/>
            <person name="Binder M."/>
            <person name="Bloem J."/>
            <person name="Labutti K."/>
            <person name="Salamov A."/>
            <person name="Andreopoulos B."/>
            <person name="Baker S."/>
            <person name="Barry K."/>
            <person name="Bills G."/>
            <person name="Bluhm B."/>
            <person name="Cannon C."/>
            <person name="Castanera R."/>
            <person name="Culley D."/>
            <person name="Daum C."/>
            <person name="Ezra D."/>
            <person name="Gonzalez J."/>
            <person name="Henrissat B."/>
            <person name="Kuo A."/>
            <person name="Liang C."/>
            <person name="Lipzen A."/>
            <person name="Lutzoni F."/>
            <person name="Magnuson J."/>
            <person name="Mondo S."/>
            <person name="Nolan M."/>
            <person name="Ohm R."/>
            <person name="Pangilinan J."/>
            <person name="Park H.-J."/>
            <person name="Ramirez L."/>
            <person name="Alfaro M."/>
            <person name="Sun H."/>
            <person name="Tritt A."/>
            <person name="Yoshinaga Y."/>
            <person name="Zwiers L.-H."/>
            <person name="Turgeon B."/>
            <person name="Goodwin S."/>
            <person name="Spatafora J."/>
            <person name="Crous P."/>
            <person name="Grigoriev I."/>
        </authorList>
    </citation>
    <scope>NUCLEOTIDE SEQUENCE</scope>
    <source>
        <strain evidence="7">CBS 175.79</strain>
    </source>
</reference>
<feature type="region of interest" description="Disordered" evidence="5">
    <location>
        <begin position="250"/>
        <end position="269"/>
    </location>
</feature>
<evidence type="ECO:0000313" key="8">
    <source>
        <dbReference type="Proteomes" id="UP000799778"/>
    </source>
</evidence>
<dbReference type="GeneID" id="54285944"/>
<dbReference type="GO" id="GO:0016020">
    <property type="term" value="C:membrane"/>
    <property type="evidence" value="ECO:0007669"/>
    <property type="project" value="UniProtKB-SubCell"/>
</dbReference>
<dbReference type="OrthoDB" id="5215637at2759"/>
<dbReference type="RefSeq" id="XP_033381941.1">
    <property type="nucleotide sequence ID" value="XM_033528547.1"/>
</dbReference>
<evidence type="ECO:0000256" key="6">
    <source>
        <dbReference type="SAM" id="Phobius"/>
    </source>
</evidence>
<sequence>MSSIPDSCYIHSGGSVILTTDLSPCGVTNSTNPQVPCCWKGDTCLSDGICTYTHSLDGGSGYVAAGCTDQGFGDGCRSLCAQNTYGDIVYVESSKTWHCCSFPPDGIRNCSQPLSDQFLAPAPKELLTIQALPKTGTPSYVVATVSSTPTSTPSGISTSASSTTSTAAPSTTSSTSNTSTPSTSGGLSTGAKAGIGVGAGIAAVGIMGLIGFLLFRRRRRQPYATDTNVHELAQPPTYYANQTKYAELQGPIAEKDARTGPVELGTTER</sequence>
<dbReference type="PANTHER" id="PTHR15549:SF26">
    <property type="entry name" value="AXIAL BUDDING PATTERN PROTEIN 2-RELATED"/>
    <property type="match status" value="1"/>
</dbReference>
<feature type="transmembrane region" description="Helical" evidence="6">
    <location>
        <begin position="193"/>
        <end position="215"/>
    </location>
</feature>
<dbReference type="Proteomes" id="UP000799778">
    <property type="component" value="Unassembled WGS sequence"/>
</dbReference>
<feature type="region of interest" description="Disordered" evidence="5">
    <location>
        <begin position="146"/>
        <end position="186"/>
    </location>
</feature>
<accession>A0A6A5XKE2</accession>
<evidence type="ECO:0000256" key="2">
    <source>
        <dbReference type="ARBA" id="ARBA00022692"/>
    </source>
</evidence>
<evidence type="ECO:0000256" key="1">
    <source>
        <dbReference type="ARBA" id="ARBA00004167"/>
    </source>
</evidence>
<keyword evidence="4 6" id="KW-0472">Membrane</keyword>
<keyword evidence="3 6" id="KW-1133">Transmembrane helix</keyword>
<dbReference type="InterPro" id="IPR051694">
    <property type="entry name" value="Immunoregulatory_rcpt-like"/>
</dbReference>
<dbReference type="GO" id="GO:0071944">
    <property type="term" value="C:cell periphery"/>
    <property type="evidence" value="ECO:0007669"/>
    <property type="project" value="UniProtKB-ARBA"/>
</dbReference>
<protein>
    <recommendedName>
        <fullName evidence="9">Mid2 domain-containing protein</fullName>
    </recommendedName>
</protein>
<keyword evidence="8" id="KW-1185">Reference proteome</keyword>
<proteinExistence type="predicted"/>